<dbReference type="RefSeq" id="WP_264135937.1">
    <property type="nucleotide sequence ID" value="NZ_JAOYOD010000001.1"/>
</dbReference>
<name>A0ABT3CN48_9BACT</name>
<evidence type="ECO:0000259" key="1">
    <source>
        <dbReference type="Pfam" id="PF00144"/>
    </source>
</evidence>
<protein>
    <submittedName>
        <fullName evidence="2">Beta-lactamase family protein</fullName>
    </submittedName>
</protein>
<dbReference type="Pfam" id="PF00144">
    <property type="entry name" value="Beta-lactamase"/>
    <property type="match status" value="1"/>
</dbReference>
<accession>A0ABT3CN48</accession>
<evidence type="ECO:0000313" key="3">
    <source>
        <dbReference type="Proteomes" id="UP001300692"/>
    </source>
</evidence>
<dbReference type="InterPro" id="IPR050789">
    <property type="entry name" value="Diverse_Enzym_Activities"/>
</dbReference>
<dbReference type="Gene3D" id="3.40.710.10">
    <property type="entry name" value="DD-peptidase/beta-lactamase superfamily"/>
    <property type="match status" value="1"/>
</dbReference>
<gene>
    <name evidence="2" type="ORF">N7U62_00635</name>
</gene>
<feature type="domain" description="Beta-lactamase-related" evidence="1">
    <location>
        <begin position="27"/>
        <end position="387"/>
    </location>
</feature>
<dbReference type="Proteomes" id="UP001300692">
    <property type="component" value="Unassembled WGS sequence"/>
</dbReference>
<organism evidence="2 3">
    <name type="scientific">Reichenbachiella ulvae</name>
    <dbReference type="NCBI Taxonomy" id="2980104"/>
    <lineage>
        <taxon>Bacteria</taxon>
        <taxon>Pseudomonadati</taxon>
        <taxon>Bacteroidota</taxon>
        <taxon>Cytophagia</taxon>
        <taxon>Cytophagales</taxon>
        <taxon>Reichenbachiellaceae</taxon>
        <taxon>Reichenbachiella</taxon>
    </lineage>
</organism>
<proteinExistence type="predicted"/>
<dbReference type="SUPFAM" id="SSF56601">
    <property type="entry name" value="beta-lactamase/transpeptidase-like"/>
    <property type="match status" value="1"/>
</dbReference>
<dbReference type="PANTHER" id="PTHR43283">
    <property type="entry name" value="BETA-LACTAMASE-RELATED"/>
    <property type="match status" value="1"/>
</dbReference>
<reference evidence="2 3" key="1">
    <citation type="submission" date="2022-10" db="EMBL/GenBank/DDBJ databases">
        <title>Comparative genomics and taxonomic characterization of three novel marine species of genus Reichenbachiella exhibiting antioxidant and polysaccharide degradation activities.</title>
        <authorList>
            <person name="Muhammad N."/>
            <person name="Lee Y.-J."/>
            <person name="Ko J."/>
            <person name="Kim S.-G."/>
        </authorList>
    </citation>
    <scope>NUCLEOTIDE SEQUENCE [LARGE SCALE GENOMIC DNA]</scope>
    <source>
        <strain evidence="2 3">ABR2-5</strain>
    </source>
</reference>
<dbReference type="InterPro" id="IPR001466">
    <property type="entry name" value="Beta-lactam-related"/>
</dbReference>
<dbReference type="EMBL" id="JAOYOD010000001">
    <property type="protein sequence ID" value="MCV9385143.1"/>
    <property type="molecule type" value="Genomic_DNA"/>
</dbReference>
<dbReference type="PANTHER" id="PTHR43283:SF3">
    <property type="entry name" value="BETA-LACTAMASE FAMILY PROTEIN (AFU_ORTHOLOGUE AFUA_5G07500)"/>
    <property type="match status" value="1"/>
</dbReference>
<dbReference type="InterPro" id="IPR012338">
    <property type="entry name" value="Beta-lactam/transpept-like"/>
</dbReference>
<comment type="caution">
    <text evidence="2">The sequence shown here is derived from an EMBL/GenBank/DDBJ whole genome shotgun (WGS) entry which is preliminary data.</text>
</comment>
<evidence type="ECO:0000313" key="2">
    <source>
        <dbReference type="EMBL" id="MCV9385143.1"/>
    </source>
</evidence>
<sequence length="404" mass="45436">MACQPQTETKENNENLVIDQVAKNRIDSTLQSFVSEGMVVGASALIFEKGKEAYFNAYGYADREAKIPMDRNTIVTIFSMTKPLTGTALMSLWEEGAFQLEEPLSKYAPEFSDMQVATELLDSGKWKLEPTTRPISIADITRHSAGFSTRSDLGLDQANTAADLYNLNNTLKDMAQDLSQLPLGFQPGTRWEYGISVDVQAYLIEQLSGRPFDEYMQETVLDPLGMSETSFFVPEDRRQRMAALYFKTDSSINRIPDEQSHAFNYAEWPMKPGGWGLTSTLDDYMKFAQMLVNEGTYRDNTILQPETVKLMATNHLPAVEDSLWLPGKGRVGFGIDFAVRTEEPQNSEEMNGTVGEFFWDGAGSTLFWVDPKNELTAVLFVQIFPFNGTIHKQFRDAVYGPIKD</sequence>
<keyword evidence="3" id="KW-1185">Reference proteome</keyword>